<accession>A0A0R1LYV3</accession>
<dbReference type="EMBL" id="AZEE01000027">
    <property type="protein sequence ID" value="KRK98819.1"/>
    <property type="molecule type" value="Genomic_DNA"/>
</dbReference>
<dbReference type="Pfam" id="PF12146">
    <property type="entry name" value="Hydrolase_4"/>
    <property type="match status" value="1"/>
</dbReference>
<dbReference type="AlphaFoldDB" id="A0A0R1LYV3"/>
<protein>
    <submittedName>
        <fullName evidence="3">Alpha beta hydrolase fold protein</fullName>
    </submittedName>
</protein>
<evidence type="ECO:0000313" key="4">
    <source>
        <dbReference type="Proteomes" id="UP000051160"/>
    </source>
</evidence>
<reference evidence="3 4" key="1">
    <citation type="journal article" date="2015" name="Genome Announc.">
        <title>Expanding the biotechnology potential of lactobacilli through comparative genomics of 213 strains and associated genera.</title>
        <authorList>
            <person name="Sun Z."/>
            <person name="Harris H.M."/>
            <person name="McCann A."/>
            <person name="Guo C."/>
            <person name="Argimon S."/>
            <person name="Zhang W."/>
            <person name="Yang X."/>
            <person name="Jeffery I.B."/>
            <person name="Cooney J.C."/>
            <person name="Kagawa T.F."/>
            <person name="Liu W."/>
            <person name="Song Y."/>
            <person name="Salvetti E."/>
            <person name="Wrobel A."/>
            <person name="Rasinkangas P."/>
            <person name="Parkhill J."/>
            <person name="Rea M.C."/>
            <person name="O'Sullivan O."/>
            <person name="Ritari J."/>
            <person name="Douillard F.P."/>
            <person name="Paul Ross R."/>
            <person name="Yang R."/>
            <person name="Briner A.E."/>
            <person name="Felis G.E."/>
            <person name="de Vos W.M."/>
            <person name="Barrangou R."/>
            <person name="Klaenhammer T.R."/>
            <person name="Caufield P.W."/>
            <person name="Cui Y."/>
            <person name="Zhang H."/>
            <person name="O'Toole P.W."/>
        </authorList>
    </citation>
    <scope>NUCLEOTIDE SEQUENCE [LARGE SCALE GENOMIC DNA]</scope>
    <source>
        <strain evidence="3 4">DSM 19909</strain>
    </source>
</reference>
<comment type="caution">
    <text evidence="3">The sequence shown here is derived from an EMBL/GenBank/DDBJ whole genome shotgun (WGS) entry which is preliminary data.</text>
</comment>
<organism evidence="3 4">
    <name type="scientific">Secundilactobacillus odoratitofui DSM 19909 = JCM 15043</name>
    <dbReference type="NCBI Taxonomy" id="1423776"/>
    <lineage>
        <taxon>Bacteria</taxon>
        <taxon>Bacillati</taxon>
        <taxon>Bacillota</taxon>
        <taxon>Bacilli</taxon>
        <taxon>Lactobacillales</taxon>
        <taxon>Lactobacillaceae</taxon>
        <taxon>Secundilactobacillus</taxon>
    </lineage>
</organism>
<dbReference type="InterPro" id="IPR029058">
    <property type="entry name" value="AB_hydrolase_fold"/>
</dbReference>
<keyword evidence="4" id="KW-1185">Reference proteome</keyword>
<dbReference type="PATRIC" id="fig|1423776.4.peg.564"/>
<name>A0A0R1LYV3_9LACO</name>
<dbReference type="SUPFAM" id="SSF53474">
    <property type="entry name" value="alpha/beta-Hydrolases"/>
    <property type="match status" value="1"/>
</dbReference>
<evidence type="ECO:0000313" key="3">
    <source>
        <dbReference type="EMBL" id="KRK98819.1"/>
    </source>
</evidence>
<dbReference type="InterPro" id="IPR052920">
    <property type="entry name" value="DNA-binding_regulatory"/>
</dbReference>
<keyword evidence="3" id="KW-0378">Hydrolase</keyword>
<feature type="transmembrane region" description="Helical" evidence="1">
    <location>
        <begin position="7"/>
        <end position="31"/>
    </location>
</feature>
<dbReference type="InterPro" id="IPR022742">
    <property type="entry name" value="Hydrolase_4"/>
</dbReference>
<evidence type="ECO:0000259" key="2">
    <source>
        <dbReference type="Pfam" id="PF12146"/>
    </source>
</evidence>
<evidence type="ECO:0000256" key="1">
    <source>
        <dbReference type="SAM" id="Phobius"/>
    </source>
</evidence>
<proteinExistence type="predicted"/>
<dbReference type="PANTHER" id="PTHR43358:SF4">
    <property type="entry name" value="ALPHA_BETA HYDROLASE FOLD-1 DOMAIN-CONTAINING PROTEIN"/>
    <property type="match status" value="1"/>
</dbReference>
<dbReference type="Gene3D" id="3.40.50.1820">
    <property type="entry name" value="alpha/beta hydrolase"/>
    <property type="match status" value="1"/>
</dbReference>
<keyword evidence="1" id="KW-1133">Transmembrane helix</keyword>
<keyword evidence="1" id="KW-0472">Membrane</keyword>
<dbReference type="PANTHER" id="PTHR43358">
    <property type="entry name" value="ALPHA/BETA-HYDROLASE"/>
    <property type="match status" value="1"/>
</dbReference>
<dbReference type="STRING" id="1423776.FD04_GL000560"/>
<dbReference type="Proteomes" id="UP000051160">
    <property type="component" value="Unassembled WGS sequence"/>
</dbReference>
<dbReference type="RefSeq" id="WP_056947335.1">
    <property type="nucleotide sequence ID" value="NZ_AZEE01000027.1"/>
</dbReference>
<feature type="domain" description="Serine aminopeptidase S33" evidence="2">
    <location>
        <begin position="91"/>
        <end position="194"/>
    </location>
</feature>
<gene>
    <name evidence="3" type="ORF">FD04_GL000560</name>
</gene>
<keyword evidence="1" id="KW-0812">Transmembrane</keyword>
<sequence length="314" mass="35109">MNKRLKHWLIGILIVVGVVCIGIGSAGYYFYNMAVARGKKSFINSSTVVKKNDPLYHEKTWYQSAKKYVWHEQSATGHFKLVANYVPASKQTNKTIVIAHGFAGSSATMGAYAGLFHELGYNVLLPDDRGAGKSQGNYIGYGWPDRLDYLKWIHQVIQRNGKQSQIVMFGTSMGGATTMMVSGEKTPTQVKAFIEDCGYTSLYDEIKYQAKSMYNIPEYPLVPVVSGINHLKNGYSFKQASSLNQVAKNRKPMLFIHGTNDTFVPTKMVYPLYQADKGPKQLLLVKGAAHAKSFAHSPKLYRQTVKAFLAKYFN</sequence>
<dbReference type="GO" id="GO:0016787">
    <property type="term" value="F:hydrolase activity"/>
    <property type="evidence" value="ECO:0007669"/>
    <property type="project" value="UniProtKB-KW"/>
</dbReference>